<comment type="caution">
    <text evidence="6">The sequence shown here is derived from an EMBL/GenBank/DDBJ whole genome shotgun (WGS) entry which is preliminary data.</text>
</comment>
<keyword evidence="3" id="KW-0804">Transcription</keyword>
<proteinExistence type="predicted"/>
<dbReference type="InterPro" id="IPR011991">
    <property type="entry name" value="ArsR-like_HTH"/>
</dbReference>
<feature type="domain" description="HTH asnC-type" evidence="5">
    <location>
        <begin position="1"/>
        <end position="62"/>
    </location>
</feature>
<protein>
    <submittedName>
        <fullName evidence="6">Lrp/AsnC family transcriptional regulator</fullName>
    </submittedName>
</protein>
<dbReference type="OMA" id="TLITEVW"/>
<dbReference type="SUPFAM" id="SSF46785">
    <property type="entry name" value="Winged helix' DNA-binding domain"/>
    <property type="match status" value="1"/>
</dbReference>
<dbReference type="Pfam" id="PF01037">
    <property type="entry name" value="AsnC_trans_reg"/>
    <property type="match status" value="1"/>
</dbReference>
<dbReference type="InterPro" id="IPR019888">
    <property type="entry name" value="Tscrpt_reg_AsnC-like"/>
</dbReference>
<dbReference type="Gene3D" id="3.30.70.920">
    <property type="match status" value="1"/>
</dbReference>
<evidence type="ECO:0000256" key="3">
    <source>
        <dbReference type="ARBA" id="ARBA00023163"/>
    </source>
</evidence>
<evidence type="ECO:0000256" key="4">
    <source>
        <dbReference type="ARBA" id="ARBA00029440"/>
    </source>
</evidence>
<dbReference type="EMBL" id="DUJO01000050">
    <property type="protein sequence ID" value="HII74646.1"/>
    <property type="molecule type" value="Genomic_DNA"/>
</dbReference>
<dbReference type="Proteomes" id="UP000646844">
    <property type="component" value="Unassembled WGS sequence"/>
</dbReference>
<keyword evidence="2" id="KW-0238">DNA-binding</keyword>
<dbReference type="GO" id="GO:0043565">
    <property type="term" value="F:sequence-specific DNA binding"/>
    <property type="evidence" value="ECO:0007669"/>
    <property type="project" value="InterPro"/>
</dbReference>
<gene>
    <name evidence="6" type="ORF">HA332_09805</name>
</gene>
<dbReference type="SUPFAM" id="SSF54909">
    <property type="entry name" value="Dimeric alpha+beta barrel"/>
    <property type="match status" value="1"/>
</dbReference>
<dbReference type="SMART" id="SM00344">
    <property type="entry name" value="HTH_ASNC"/>
    <property type="match status" value="1"/>
</dbReference>
<dbReference type="GO" id="GO:0005829">
    <property type="term" value="C:cytosol"/>
    <property type="evidence" value="ECO:0007669"/>
    <property type="project" value="TreeGrafter"/>
</dbReference>
<dbReference type="PANTHER" id="PTHR30154:SF34">
    <property type="entry name" value="TRANSCRIPTIONAL REGULATOR AZLB"/>
    <property type="match status" value="1"/>
</dbReference>
<dbReference type="Pfam" id="PF13412">
    <property type="entry name" value="HTH_24"/>
    <property type="match status" value="1"/>
</dbReference>
<sequence>MDEIDLKILKILQKDAKYSLEDLSTELKMPKSTVAYRIKRLESLNIIKGYYAQIDPTALNLDYIVISLIRGKYSKDYHIELGSKLANIPGVWGVYFVLGDTDFIVIARYRNREDFMKNYLERITSMPEVERSSTHVVVKIIKESPNMVIWW</sequence>
<dbReference type="GeneID" id="1459102"/>
<evidence type="ECO:0000313" key="7">
    <source>
        <dbReference type="Proteomes" id="UP000646844"/>
    </source>
</evidence>
<dbReference type="PANTHER" id="PTHR30154">
    <property type="entry name" value="LEUCINE-RESPONSIVE REGULATORY PROTEIN"/>
    <property type="match status" value="1"/>
</dbReference>
<dbReference type="InterPro" id="IPR000485">
    <property type="entry name" value="AsnC-type_HTH_dom"/>
</dbReference>
<dbReference type="InterPro" id="IPR011008">
    <property type="entry name" value="Dimeric_a/b-barrel"/>
</dbReference>
<evidence type="ECO:0000313" key="6">
    <source>
        <dbReference type="EMBL" id="HII74646.1"/>
    </source>
</evidence>
<dbReference type="AlphaFoldDB" id="A0A832WWG2"/>
<dbReference type="InterPro" id="IPR019887">
    <property type="entry name" value="Tscrpt_reg_AsnC/Lrp_C"/>
</dbReference>
<accession>A0A832WWG2</accession>
<reference evidence="6" key="1">
    <citation type="journal article" date="2020" name="bioRxiv">
        <title>A rank-normalized archaeal taxonomy based on genome phylogeny resolves widespread incomplete and uneven classifications.</title>
        <authorList>
            <person name="Rinke C."/>
            <person name="Chuvochina M."/>
            <person name="Mussig A.J."/>
            <person name="Chaumeil P.-A."/>
            <person name="Waite D.W."/>
            <person name="Whitman W.B."/>
            <person name="Parks D.H."/>
            <person name="Hugenholtz P."/>
        </authorList>
    </citation>
    <scope>NUCLEOTIDE SEQUENCE</scope>
    <source>
        <strain evidence="6">UBA8838</strain>
    </source>
</reference>
<name>A0A832WWG2_9CREN</name>
<dbReference type="RefSeq" id="WP_010979129.1">
    <property type="nucleotide sequence ID" value="NZ_BAABQO010000024.1"/>
</dbReference>
<evidence type="ECO:0000256" key="1">
    <source>
        <dbReference type="ARBA" id="ARBA00023015"/>
    </source>
</evidence>
<keyword evidence="1" id="KW-0805">Transcription regulation</keyword>
<dbReference type="PRINTS" id="PR00033">
    <property type="entry name" value="HTHASNC"/>
</dbReference>
<dbReference type="GO" id="GO:0043200">
    <property type="term" value="P:response to amino acid"/>
    <property type="evidence" value="ECO:0007669"/>
    <property type="project" value="TreeGrafter"/>
</dbReference>
<organism evidence="6 7">
    <name type="scientific">Sulfurisphaera tokodaii</name>
    <dbReference type="NCBI Taxonomy" id="111955"/>
    <lineage>
        <taxon>Archaea</taxon>
        <taxon>Thermoproteota</taxon>
        <taxon>Thermoprotei</taxon>
        <taxon>Sulfolobales</taxon>
        <taxon>Sulfolobaceae</taxon>
        <taxon>Sulfurisphaera</taxon>
    </lineage>
</organism>
<dbReference type="Gene3D" id="1.10.10.10">
    <property type="entry name" value="Winged helix-like DNA-binding domain superfamily/Winged helix DNA-binding domain"/>
    <property type="match status" value="1"/>
</dbReference>
<dbReference type="PROSITE" id="PS50956">
    <property type="entry name" value="HTH_ASNC_2"/>
    <property type="match status" value="1"/>
</dbReference>
<evidence type="ECO:0000256" key="2">
    <source>
        <dbReference type="ARBA" id="ARBA00023125"/>
    </source>
</evidence>
<dbReference type="InterPro" id="IPR036388">
    <property type="entry name" value="WH-like_DNA-bd_sf"/>
</dbReference>
<evidence type="ECO:0000259" key="5">
    <source>
        <dbReference type="PROSITE" id="PS50956"/>
    </source>
</evidence>
<dbReference type="InterPro" id="IPR036390">
    <property type="entry name" value="WH_DNA-bd_sf"/>
</dbReference>
<dbReference type="SMR" id="A0A832WWG2"/>
<dbReference type="CDD" id="cd00090">
    <property type="entry name" value="HTH_ARSR"/>
    <property type="match status" value="1"/>
</dbReference>
<comment type="pathway">
    <text evidence="4">Amino-acid biosynthesis.</text>
</comment>